<evidence type="ECO:0000256" key="1">
    <source>
        <dbReference type="SAM" id="MobiDB-lite"/>
    </source>
</evidence>
<name>A0A0D7AU90_9AGAR</name>
<sequence length="152" mass="16724">MSAVIGLQIRNREEPARTLDTGGNDSDPEDLDGGDQPLSAASAAAFRSSLPYPIIGLSFPVAESVRSTTPPRVGDRIFSVPLHSMEGYPEFRPCNEYHCVQKGRYIGIFLDYEAANDAVEGEPLAFKMLEKTQVAALALWNFWHQNGLLEIL</sequence>
<evidence type="ECO:0000313" key="2">
    <source>
        <dbReference type="EMBL" id="KIY60856.1"/>
    </source>
</evidence>
<reference evidence="2 3" key="1">
    <citation type="journal article" date="2015" name="Fungal Genet. Biol.">
        <title>Evolution of novel wood decay mechanisms in Agaricales revealed by the genome sequences of Fistulina hepatica and Cylindrobasidium torrendii.</title>
        <authorList>
            <person name="Floudas D."/>
            <person name="Held B.W."/>
            <person name="Riley R."/>
            <person name="Nagy L.G."/>
            <person name="Koehler G."/>
            <person name="Ransdell A.S."/>
            <person name="Younus H."/>
            <person name="Chow J."/>
            <person name="Chiniquy J."/>
            <person name="Lipzen A."/>
            <person name="Tritt A."/>
            <person name="Sun H."/>
            <person name="Haridas S."/>
            <person name="LaButti K."/>
            <person name="Ohm R.A."/>
            <person name="Kues U."/>
            <person name="Blanchette R.A."/>
            <person name="Grigoriev I.V."/>
            <person name="Minto R.E."/>
            <person name="Hibbett D.S."/>
        </authorList>
    </citation>
    <scope>NUCLEOTIDE SEQUENCE [LARGE SCALE GENOMIC DNA]</scope>
    <source>
        <strain evidence="2 3">FP15055 ss-10</strain>
    </source>
</reference>
<dbReference type="Proteomes" id="UP000054007">
    <property type="component" value="Unassembled WGS sequence"/>
</dbReference>
<dbReference type="EMBL" id="KN881199">
    <property type="protein sequence ID" value="KIY60856.1"/>
    <property type="molecule type" value="Genomic_DNA"/>
</dbReference>
<evidence type="ECO:0000313" key="3">
    <source>
        <dbReference type="Proteomes" id="UP000054007"/>
    </source>
</evidence>
<gene>
    <name evidence="2" type="ORF">CYLTODRAFT_460353</name>
</gene>
<dbReference type="AlphaFoldDB" id="A0A0D7AU90"/>
<feature type="region of interest" description="Disordered" evidence="1">
    <location>
        <begin position="1"/>
        <end position="37"/>
    </location>
</feature>
<organism evidence="2 3">
    <name type="scientific">Cylindrobasidium torrendii FP15055 ss-10</name>
    <dbReference type="NCBI Taxonomy" id="1314674"/>
    <lineage>
        <taxon>Eukaryota</taxon>
        <taxon>Fungi</taxon>
        <taxon>Dikarya</taxon>
        <taxon>Basidiomycota</taxon>
        <taxon>Agaricomycotina</taxon>
        <taxon>Agaricomycetes</taxon>
        <taxon>Agaricomycetidae</taxon>
        <taxon>Agaricales</taxon>
        <taxon>Marasmiineae</taxon>
        <taxon>Physalacriaceae</taxon>
        <taxon>Cylindrobasidium</taxon>
    </lineage>
</organism>
<keyword evidence="3" id="KW-1185">Reference proteome</keyword>
<accession>A0A0D7AU90</accession>
<proteinExistence type="predicted"/>
<protein>
    <submittedName>
        <fullName evidence="2">Uncharacterized protein</fullName>
    </submittedName>
</protein>